<dbReference type="Gene3D" id="3.40.50.720">
    <property type="entry name" value="NAD(P)-binding Rossmann-like Domain"/>
    <property type="match status" value="1"/>
</dbReference>
<evidence type="ECO:0000256" key="6">
    <source>
        <dbReference type="ARBA" id="ARBA00023136"/>
    </source>
</evidence>
<evidence type="ECO:0000256" key="3">
    <source>
        <dbReference type="ARBA" id="ARBA00022679"/>
    </source>
</evidence>
<keyword evidence="4 7" id="KW-0812">Transmembrane</keyword>
<dbReference type="OrthoDB" id="9808602at2"/>
<dbReference type="AlphaFoldDB" id="A0A177NGS7"/>
<comment type="subcellular location">
    <subcellularLocation>
        <location evidence="1">Membrane</location>
        <topology evidence="1">Multi-pass membrane protein</topology>
    </subcellularLocation>
</comment>
<gene>
    <name evidence="9" type="ORF">A1359_00335</name>
</gene>
<dbReference type="PANTHER" id="PTHR30576:SF21">
    <property type="entry name" value="UDP-GLUCOSE:UNDECAPRENYL-PHOSPHATE GLUCOSE-1-PHOSPHATE TRANSFERASE"/>
    <property type="match status" value="1"/>
</dbReference>
<feature type="transmembrane region" description="Helical" evidence="7">
    <location>
        <begin position="137"/>
        <end position="158"/>
    </location>
</feature>
<feature type="transmembrane region" description="Helical" evidence="7">
    <location>
        <begin position="312"/>
        <end position="333"/>
    </location>
</feature>
<dbReference type="PANTHER" id="PTHR30576">
    <property type="entry name" value="COLANIC BIOSYNTHESIS UDP-GLUCOSE LIPID CARRIER TRANSFERASE"/>
    <property type="match status" value="1"/>
</dbReference>
<dbReference type="GO" id="GO:0016020">
    <property type="term" value="C:membrane"/>
    <property type="evidence" value="ECO:0007669"/>
    <property type="project" value="UniProtKB-SubCell"/>
</dbReference>
<feature type="transmembrane region" description="Helical" evidence="7">
    <location>
        <begin position="71"/>
        <end position="93"/>
    </location>
</feature>
<organism evidence="9 10">
    <name type="scientific">Methylomonas lenta</name>
    <dbReference type="NCBI Taxonomy" id="980561"/>
    <lineage>
        <taxon>Bacteria</taxon>
        <taxon>Pseudomonadati</taxon>
        <taxon>Pseudomonadota</taxon>
        <taxon>Gammaproteobacteria</taxon>
        <taxon>Methylococcales</taxon>
        <taxon>Methylococcaceae</taxon>
        <taxon>Methylomonas</taxon>
    </lineage>
</organism>
<evidence type="ECO:0000259" key="8">
    <source>
        <dbReference type="Pfam" id="PF02397"/>
    </source>
</evidence>
<dbReference type="InterPro" id="IPR003362">
    <property type="entry name" value="Bact_transf"/>
</dbReference>
<name>A0A177NGS7_9GAMM</name>
<dbReference type="Pfam" id="PF13727">
    <property type="entry name" value="CoA_binding_3"/>
    <property type="match status" value="1"/>
</dbReference>
<keyword evidence="6 7" id="KW-0472">Membrane</keyword>
<evidence type="ECO:0000313" key="10">
    <source>
        <dbReference type="Proteomes" id="UP000078476"/>
    </source>
</evidence>
<keyword evidence="3 9" id="KW-0808">Transferase</keyword>
<dbReference type="SUPFAM" id="SSF51735">
    <property type="entry name" value="NAD(P)-binding Rossmann-fold domains"/>
    <property type="match status" value="1"/>
</dbReference>
<dbReference type="GO" id="GO:0009242">
    <property type="term" value="P:colanic acid biosynthetic process"/>
    <property type="evidence" value="ECO:0007669"/>
    <property type="project" value="TreeGrafter"/>
</dbReference>
<dbReference type="InterPro" id="IPR017475">
    <property type="entry name" value="EPS_sugar_tfrase"/>
</dbReference>
<accession>A0A177NGS7</accession>
<feature type="domain" description="Bacterial sugar transferase" evidence="8">
    <location>
        <begin position="307"/>
        <end position="491"/>
    </location>
</feature>
<protein>
    <submittedName>
        <fullName evidence="9">Undecaprenyl-phosphate glucose phosphotransferase</fullName>
    </submittedName>
</protein>
<dbReference type="InterPro" id="IPR036291">
    <property type="entry name" value="NAD(P)-bd_dom_sf"/>
</dbReference>
<dbReference type="NCBIfam" id="TIGR03023">
    <property type="entry name" value="WcaJ_sugtrans"/>
    <property type="match status" value="1"/>
</dbReference>
<sequence>MTSSPAQNKPVLAQNTVAPSNSASATFVRPHLAKQQAFVRVIDSCIVLMSLWLTIFVLKQNWPGEYDWNDLYLSYGFSGLLVFQFFAEYNEVYNNWRGAPLSNQLFRIIGSWLLTLLTIILLSFFTRAVVDTSRLAIGIWSISNLVFLTTFHASYHYLVRIARPADRHTLSVGIVGANSLGHRLLDTFTAMPALGYKFAGFYDDRKPQPGRRMIGAEDQLKGGLERLYEDARSGAVETIFVTLPMAAENRVREILDKLGDTTATVFYVPDLFAFNLVSSRCVMLQGIPCFSVYGSPFDQEPLDSMLKRAEDILLSSLILCLIALPMLFIAIGVKISSAGPILFRQKRYGVDGTPINVWKFRTMTVCENGAKVTQATRNDARIKPYGAFLRKYSLDELPQFFNVIQGRMSIVGPRPHAVAHNELYRKEISQYMLRHKVKPGITGLAQVNGCRGETDTLEKMESRVTYDLRYIQNWSLLMDLKVIFLTIFQVFRDPNAY</sequence>
<feature type="transmembrane region" description="Helical" evidence="7">
    <location>
        <begin position="37"/>
        <end position="59"/>
    </location>
</feature>
<dbReference type="STRING" id="980561.A1359_00335"/>
<keyword evidence="10" id="KW-1185">Reference proteome</keyword>
<dbReference type="Proteomes" id="UP000078476">
    <property type="component" value="Unassembled WGS sequence"/>
</dbReference>
<comment type="caution">
    <text evidence="9">The sequence shown here is derived from an EMBL/GenBank/DDBJ whole genome shotgun (WGS) entry which is preliminary data.</text>
</comment>
<reference evidence="9 10" key="1">
    <citation type="submission" date="2016-03" db="EMBL/GenBank/DDBJ databases">
        <authorList>
            <person name="Ploux O."/>
        </authorList>
    </citation>
    <scope>NUCLEOTIDE SEQUENCE [LARGE SCALE GENOMIC DNA]</scope>
    <source>
        <strain evidence="9 10">R-45370</strain>
    </source>
</reference>
<keyword evidence="5 7" id="KW-1133">Transmembrane helix</keyword>
<evidence type="ECO:0000313" key="9">
    <source>
        <dbReference type="EMBL" id="OAI17062.1"/>
    </source>
</evidence>
<proteinExistence type="inferred from homology"/>
<dbReference type="EMBL" id="LUUI01000091">
    <property type="protein sequence ID" value="OAI17062.1"/>
    <property type="molecule type" value="Genomic_DNA"/>
</dbReference>
<evidence type="ECO:0000256" key="4">
    <source>
        <dbReference type="ARBA" id="ARBA00022692"/>
    </source>
</evidence>
<dbReference type="InterPro" id="IPR017473">
    <property type="entry name" value="Undecaprenyl-P_gluc_Ptfrase"/>
</dbReference>
<evidence type="ECO:0000256" key="5">
    <source>
        <dbReference type="ARBA" id="ARBA00022989"/>
    </source>
</evidence>
<feature type="transmembrane region" description="Helical" evidence="7">
    <location>
        <begin position="105"/>
        <end position="125"/>
    </location>
</feature>
<evidence type="ECO:0000256" key="7">
    <source>
        <dbReference type="SAM" id="Phobius"/>
    </source>
</evidence>
<dbReference type="NCBIfam" id="TIGR03025">
    <property type="entry name" value="EPS_sugtrans"/>
    <property type="match status" value="1"/>
</dbReference>
<comment type="similarity">
    <text evidence="2">Belongs to the bacterial sugar transferase family.</text>
</comment>
<dbReference type="GO" id="GO:0089702">
    <property type="term" value="F:undecaprenyl-phosphate glucose phosphotransferase activity"/>
    <property type="evidence" value="ECO:0007669"/>
    <property type="project" value="TreeGrafter"/>
</dbReference>
<evidence type="ECO:0000256" key="2">
    <source>
        <dbReference type="ARBA" id="ARBA00006464"/>
    </source>
</evidence>
<dbReference type="Pfam" id="PF02397">
    <property type="entry name" value="Bac_transf"/>
    <property type="match status" value="1"/>
</dbReference>
<evidence type="ECO:0000256" key="1">
    <source>
        <dbReference type="ARBA" id="ARBA00004141"/>
    </source>
</evidence>